<dbReference type="OrthoDB" id="122670at2"/>
<accession>A0A316BZJ8</accession>
<gene>
    <name evidence="1" type="ORF">C7441_113149</name>
</gene>
<keyword evidence="2" id="KW-1185">Reference proteome</keyword>
<organism evidence="1 2">
    <name type="scientific">Pseudaminobacter salicylatoxidans</name>
    <dbReference type="NCBI Taxonomy" id="93369"/>
    <lineage>
        <taxon>Bacteria</taxon>
        <taxon>Pseudomonadati</taxon>
        <taxon>Pseudomonadota</taxon>
        <taxon>Alphaproteobacteria</taxon>
        <taxon>Hyphomicrobiales</taxon>
        <taxon>Phyllobacteriaceae</taxon>
        <taxon>Pseudaminobacter</taxon>
    </lineage>
</organism>
<dbReference type="Pfam" id="PF13711">
    <property type="entry name" value="DUF4160"/>
    <property type="match status" value="1"/>
</dbReference>
<dbReference type="EMBL" id="QGGG01000013">
    <property type="protein sequence ID" value="PWJ80222.1"/>
    <property type="molecule type" value="Genomic_DNA"/>
</dbReference>
<dbReference type="AlphaFoldDB" id="A0A316BZJ8"/>
<name>A0A316BZJ8_PSESE</name>
<dbReference type="RefSeq" id="WP_019173813.1">
    <property type="nucleotide sequence ID" value="NZ_QGGG01000013.1"/>
</dbReference>
<protein>
    <submittedName>
        <fullName evidence="1">Uncharacterized protein DUF4160</fullName>
    </submittedName>
</protein>
<sequence>MPTLLVWHGHKFRFYALDRDEPPHVHVVKDGRSLKVWLQSLEVAQNKGYSERDVARLLAVVGERRDEWIGAWNDFFGF</sequence>
<dbReference type="STRING" id="1192868.GCA_000304395_04388"/>
<evidence type="ECO:0000313" key="2">
    <source>
        <dbReference type="Proteomes" id="UP000245396"/>
    </source>
</evidence>
<dbReference type="Proteomes" id="UP000245396">
    <property type="component" value="Unassembled WGS sequence"/>
</dbReference>
<proteinExistence type="predicted"/>
<reference evidence="1 2" key="1">
    <citation type="submission" date="2018-05" db="EMBL/GenBank/DDBJ databases">
        <title>Genomic Encyclopedia of Type Strains, Phase IV (KMG-IV): sequencing the most valuable type-strain genomes for metagenomic binning, comparative biology and taxonomic classification.</title>
        <authorList>
            <person name="Goeker M."/>
        </authorList>
    </citation>
    <scope>NUCLEOTIDE SEQUENCE [LARGE SCALE GENOMIC DNA]</scope>
    <source>
        <strain evidence="1 2">DSM 6986</strain>
    </source>
</reference>
<evidence type="ECO:0000313" key="1">
    <source>
        <dbReference type="EMBL" id="PWJ80222.1"/>
    </source>
</evidence>
<comment type="caution">
    <text evidence="1">The sequence shown here is derived from an EMBL/GenBank/DDBJ whole genome shotgun (WGS) entry which is preliminary data.</text>
</comment>
<dbReference type="InterPro" id="IPR025427">
    <property type="entry name" value="DUF4160"/>
</dbReference>